<dbReference type="InterPro" id="IPR036761">
    <property type="entry name" value="TTHA0802/YceI-like_sf"/>
</dbReference>
<dbReference type="RefSeq" id="WP_136451603.1">
    <property type="nucleotide sequence ID" value="NZ_SSTI01000007.1"/>
</dbReference>
<evidence type="ECO:0000313" key="4">
    <source>
        <dbReference type="Proteomes" id="UP000308038"/>
    </source>
</evidence>
<proteinExistence type="predicted"/>
<protein>
    <submittedName>
        <fullName evidence="3">Polyisoprenoid-binding protein</fullName>
    </submittedName>
</protein>
<reference evidence="3 4" key="1">
    <citation type="submission" date="2019-04" db="EMBL/GenBank/DDBJ databases">
        <title>Microbes associate with the intestines of laboratory mice.</title>
        <authorList>
            <person name="Navarre W."/>
            <person name="Wong E."/>
            <person name="Huang K.C."/>
            <person name="Tropini C."/>
            <person name="Ng K."/>
            <person name="Yu B."/>
        </authorList>
    </citation>
    <scope>NUCLEOTIDE SEQUENCE [LARGE SCALE GENOMIC DNA]</scope>
    <source>
        <strain evidence="3 4">NM83_B4-11</strain>
    </source>
</reference>
<dbReference type="InterPro" id="IPR007372">
    <property type="entry name" value="Lipid/polyisoprenoid-bd_YceI"/>
</dbReference>
<accession>A0ABY2QJ18</accession>
<name>A0ABY2QJ18_9SPHN</name>
<feature type="chain" id="PRO_5047232677" evidence="1">
    <location>
        <begin position="20"/>
        <end position="214"/>
    </location>
</feature>
<dbReference type="Proteomes" id="UP000308038">
    <property type="component" value="Unassembled WGS sequence"/>
</dbReference>
<organism evidence="3 4">
    <name type="scientific">Sphingomonas olei</name>
    <dbReference type="NCBI Taxonomy" id="1886787"/>
    <lineage>
        <taxon>Bacteria</taxon>
        <taxon>Pseudomonadati</taxon>
        <taxon>Pseudomonadota</taxon>
        <taxon>Alphaproteobacteria</taxon>
        <taxon>Sphingomonadales</taxon>
        <taxon>Sphingomonadaceae</taxon>
        <taxon>Sphingomonas</taxon>
    </lineage>
</organism>
<evidence type="ECO:0000313" key="3">
    <source>
        <dbReference type="EMBL" id="THG39520.1"/>
    </source>
</evidence>
<feature type="domain" description="Lipid/polyisoprenoid-binding YceI-like" evidence="2">
    <location>
        <begin position="42"/>
        <end position="213"/>
    </location>
</feature>
<dbReference type="SMART" id="SM00867">
    <property type="entry name" value="YceI"/>
    <property type="match status" value="1"/>
</dbReference>
<evidence type="ECO:0000259" key="2">
    <source>
        <dbReference type="SMART" id="SM00867"/>
    </source>
</evidence>
<feature type="signal peptide" evidence="1">
    <location>
        <begin position="1"/>
        <end position="19"/>
    </location>
</feature>
<dbReference type="EMBL" id="SSTI01000007">
    <property type="protein sequence ID" value="THG39520.1"/>
    <property type="molecule type" value="Genomic_DNA"/>
</dbReference>
<keyword evidence="1" id="KW-0732">Signal</keyword>
<keyword evidence="4" id="KW-1185">Reference proteome</keyword>
<evidence type="ECO:0000256" key="1">
    <source>
        <dbReference type="SAM" id="SignalP"/>
    </source>
</evidence>
<dbReference type="SUPFAM" id="SSF101874">
    <property type="entry name" value="YceI-like"/>
    <property type="match status" value="1"/>
</dbReference>
<dbReference type="PANTHER" id="PTHR34406">
    <property type="entry name" value="PROTEIN YCEI"/>
    <property type="match status" value="1"/>
</dbReference>
<sequence length="214" mass="22251">MRIAHAFIFSALLTGSVYAAQQQSPAPTIPGQKNISAVTGGTYTADAGHTLVQWTVDHLGFSPYFGLFGNITGTLTLDPKNPAASKVDVTIPIAEVTTASAGLTKHMLKPGEAGKPADFFGAAPAPARFVSTRVTPTGEKARIEGNLTLNGVTRPVVLDASFYGAGKAPAQMGGKENVGFTATGALRRSEFNIGYGIPMVGDEVKLKITAAFQK</sequence>
<comment type="caution">
    <text evidence="3">The sequence shown here is derived from an EMBL/GenBank/DDBJ whole genome shotgun (WGS) entry which is preliminary data.</text>
</comment>
<dbReference type="Gene3D" id="2.40.128.110">
    <property type="entry name" value="Lipid/polyisoprenoid-binding, YceI-like"/>
    <property type="match status" value="1"/>
</dbReference>
<dbReference type="PANTHER" id="PTHR34406:SF1">
    <property type="entry name" value="PROTEIN YCEI"/>
    <property type="match status" value="1"/>
</dbReference>
<gene>
    <name evidence="3" type="ORF">E5988_10085</name>
</gene>
<dbReference type="Pfam" id="PF04264">
    <property type="entry name" value="YceI"/>
    <property type="match status" value="1"/>
</dbReference>